<keyword evidence="3" id="KW-1185">Reference proteome</keyword>
<keyword evidence="1" id="KW-0472">Membrane</keyword>
<dbReference type="EMBL" id="WTVH01000040">
    <property type="protein sequence ID" value="NMF94927.1"/>
    <property type="molecule type" value="Genomic_DNA"/>
</dbReference>
<feature type="transmembrane region" description="Helical" evidence="1">
    <location>
        <begin position="182"/>
        <end position="206"/>
    </location>
</feature>
<protein>
    <recommendedName>
        <fullName evidence="4">Glycosyltransferase RgtA/B/C/D-like domain-containing protein</fullName>
    </recommendedName>
</protein>
<feature type="transmembrane region" description="Helical" evidence="1">
    <location>
        <begin position="326"/>
        <end position="345"/>
    </location>
</feature>
<proteinExistence type="predicted"/>
<feature type="transmembrane region" description="Helical" evidence="1">
    <location>
        <begin position="212"/>
        <end position="231"/>
    </location>
</feature>
<feature type="transmembrane region" description="Helical" evidence="1">
    <location>
        <begin position="149"/>
        <end position="170"/>
    </location>
</feature>
<accession>A0ABX1N6T1</accession>
<organism evidence="2 3">
    <name type="scientific">Aromatoleum buckelii</name>
    <dbReference type="NCBI Taxonomy" id="200254"/>
    <lineage>
        <taxon>Bacteria</taxon>
        <taxon>Pseudomonadati</taxon>
        <taxon>Pseudomonadota</taxon>
        <taxon>Betaproteobacteria</taxon>
        <taxon>Rhodocyclales</taxon>
        <taxon>Rhodocyclaceae</taxon>
        <taxon>Aromatoleum</taxon>
    </lineage>
</organism>
<evidence type="ECO:0000256" key="1">
    <source>
        <dbReference type="SAM" id="Phobius"/>
    </source>
</evidence>
<reference evidence="2" key="1">
    <citation type="submission" date="2019-12" db="EMBL/GenBank/DDBJ databases">
        <title>Comparative genomics gives insights into the taxonomy of the Azoarcus-Aromatoleum group and reveals separate origins of nif in the plant-associated Azoarcus and non-plant-associated Aromatoleum sub-groups.</title>
        <authorList>
            <person name="Lafos M."/>
            <person name="Maluk M."/>
            <person name="Batista M."/>
            <person name="Junghare M."/>
            <person name="Carmona M."/>
            <person name="Faoro H."/>
            <person name="Cruz L.M."/>
            <person name="Battistoni F."/>
            <person name="De Souza E."/>
            <person name="Pedrosa F."/>
            <person name="Chen W.-M."/>
            <person name="Poole P.S."/>
            <person name="Dixon R.A."/>
            <person name="James E.K."/>
        </authorList>
    </citation>
    <scope>NUCLEOTIDE SEQUENCE</scope>
    <source>
        <strain evidence="2">U120</strain>
    </source>
</reference>
<feature type="transmembrane region" description="Helical" evidence="1">
    <location>
        <begin position="97"/>
        <end position="113"/>
    </location>
</feature>
<evidence type="ECO:0008006" key="4">
    <source>
        <dbReference type="Google" id="ProtNLM"/>
    </source>
</evidence>
<feature type="transmembrane region" description="Helical" evidence="1">
    <location>
        <begin position="125"/>
        <end position="143"/>
    </location>
</feature>
<gene>
    <name evidence="2" type="ORF">GO608_16555</name>
</gene>
<sequence length="643" mass="72095">MVKQINRGNEEVVTVQDRFLNYAIYALFFIFALLGFRYQALLLSYREWGDESETIVAAKMMAAGMRLYSEVFNHHGPLTFLPGIIVEKIGNYGVNGHRVPIALLQIIAVISIYKTPIISTTVRRIVVSVAAATMILVFMPDLFGHMYKYQTIAGLLLVIILSQYALPAIFSPEVLTSSRVAFCNALIASLPFLAVTYLPITVLLFFCSLRARYFRFAVIGSFLGLALNSIFLGVYGSFPGFFAFHIYLNATILPLYVGLQPGGELIINALKVATSDVAHFFSLIILFLSAAVLAVKEKGLPWRTLLLVAGICSLLMRGAGFQGMPYFYSVFALFIPAFIGIETLLSQSKYVAMGFVLLSILKISLLIPGDKQKILSQTIPNETEFSRFVQEFTTKDDRIIAFSFQNFQYLASNRLPASGHFFYLPWQEKYNKNPKFGVVIDACEQIRESKPKVMLIDKWMVWDRYSWDSYAGCVQGLVDDNYFQVPGRPYYVRKDLVDRSEDFLKDYPDRKMIPSLPLDKEDSISLRFSEAPQGRESYGKKLVGLGVMFGTHVRVNPGTAGLLLRRANGPDLKLDFSLPELVDNSYKKFDLPEDSYVSGEIVSLTGGGISVWRSHSEDGEVSTCLKYFYSDGSRGFTPGCPVF</sequence>
<dbReference type="RefSeq" id="WP_169200140.1">
    <property type="nucleotide sequence ID" value="NZ_WTVH02000010.1"/>
</dbReference>
<feature type="transmembrane region" description="Helical" evidence="1">
    <location>
        <begin position="238"/>
        <end position="257"/>
    </location>
</feature>
<evidence type="ECO:0000313" key="2">
    <source>
        <dbReference type="EMBL" id="NMF94927.1"/>
    </source>
</evidence>
<dbReference type="Proteomes" id="UP000601990">
    <property type="component" value="Unassembled WGS sequence"/>
</dbReference>
<comment type="caution">
    <text evidence="2">The sequence shown here is derived from an EMBL/GenBank/DDBJ whole genome shotgun (WGS) entry which is preliminary data.</text>
</comment>
<keyword evidence="1" id="KW-0812">Transmembrane</keyword>
<feature type="transmembrane region" description="Helical" evidence="1">
    <location>
        <begin position="302"/>
        <end position="320"/>
    </location>
</feature>
<keyword evidence="1" id="KW-1133">Transmembrane helix</keyword>
<name>A0ABX1N6T1_9RHOO</name>
<feature type="transmembrane region" description="Helical" evidence="1">
    <location>
        <begin position="20"/>
        <end position="38"/>
    </location>
</feature>
<evidence type="ECO:0000313" key="3">
    <source>
        <dbReference type="Proteomes" id="UP000601990"/>
    </source>
</evidence>
<feature type="transmembrane region" description="Helical" evidence="1">
    <location>
        <begin position="277"/>
        <end position="295"/>
    </location>
</feature>
<feature type="transmembrane region" description="Helical" evidence="1">
    <location>
        <begin position="350"/>
        <end position="367"/>
    </location>
</feature>